<dbReference type="Pfam" id="PF12802">
    <property type="entry name" value="MarR_2"/>
    <property type="match status" value="1"/>
</dbReference>
<dbReference type="InterPro" id="IPR036390">
    <property type="entry name" value="WH_DNA-bd_sf"/>
</dbReference>
<dbReference type="RefSeq" id="WP_097013766.1">
    <property type="nucleotide sequence ID" value="NZ_LT907975.1"/>
</dbReference>
<name>A0A2C8FBJ9_9BACT</name>
<dbReference type="GO" id="GO:0006950">
    <property type="term" value="P:response to stress"/>
    <property type="evidence" value="ECO:0007669"/>
    <property type="project" value="TreeGrafter"/>
</dbReference>
<dbReference type="EMBL" id="LT907975">
    <property type="protein sequence ID" value="SOB59815.1"/>
    <property type="molecule type" value="Genomic_DNA"/>
</dbReference>
<dbReference type="KEGG" id="pprf:DPRO_2905"/>
<dbReference type="Gene3D" id="1.10.10.10">
    <property type="entry name" value="Winged helix-like DNA-binding domain superfamily/Winged helix DNA-binding domain"/>
    <property type="match status" value="1"/>
</dbReference>
<dbReference type="AlphaFoldDB" id="A0A2C8FBJ9"/>
<dbReference type="PANTHER" id="PTHR33164">
    <property type="entry name" value="TRANSCRIPTIONAL REGULATOR, MARR FAMILY"/>
    <property type="match status" value="1"/>
</dbReference>
<reference evidence="6" key="1">
    <citation type="submission" date="2017-09" db="EMBL/GenBank/DDBJ databases">
        <authorList>
            <person name="Regsiter A."/>
            <person name="William W."/>
        </authorList>
    </citation>
    <scope>NUCLEOTIDE SEQUENCE [LARGE SCALE GENOMIC DNA]</scope>
    <source>
        <strain evidence="6">500-1</strain>
    </source>
</reference>
<proteinExistence type="predicted"/>
<evidence type="ECO:0000313" key="5">
    <source>
        <dbReference type="EMBL" id="SOB59815.1"/>
    </source>
</evidence>
<gene>
    <name evidence="5" type="ORF">DPRO_2905</name>
</gene>
<accession>A0A2C8FBJ9</accession>
<keyword evidence="2" id="KW-0238">DNA-binding</keyword>
<evidence type="ECO:0000313" key="6">
    <source>
        <dbReference type="Proteomes" id="UP000219215"/>
    </source>
</evidence>
<evidence type="ECO:0000259" key="4">
    <source>
        <dbReference type="PROSITE" id="PS50995"/>
    </source>
</evidence>
<dbReference type="InterPro" id="IPR000835">
    <property type="entry name" value="HTH_MarR-typ"/>
</dbReference>
<dbReference type="OrthoDB" id="8906692at2"/>
<evidence type="ECO:0000256" key="1">
    <source>
        <dbReference type="ARBA" id="ARBA00023015"/>
    </source>
</evidence>
<sequence>MLFEKLKPRESLGFLSWKVSRLMTNDLAGLFASADIDVTVEQWRALIPLYKLDGLSQGELCELLSQEKTGVSRLVAALEKRGYVRREACENDRRIKYLYITDKGRELLEATVDIAVNNRDRLTQHVDPEELAICKRVLWQIIEPTLDCSCESHND</sequence>
<dbReference type="GO" id="GO:0003677">
    <property type="term" value="F:DNA binding"/>
    <property type="evidence" value="ECO:0007669"/>
    <property type="project" value="UniProtKB-KW"/>
</dbReference>
<protein>
    <submittedName>
        <fullName evidence="5">Transcriptional regulator, MarR family</fullName>
    </submittedName>
</protein>
<evidence type="ECO:0000256" key="2">
    <source>
        <dbReference type="ARBA" id="ARBA00023125"/>
    </source>
</evidence>
<dbReference type="PANTHER" id="PTHR33164:SF64">
    <property type="entry name" value="TRANSCRIPTIONAL REGULATOR SLYA"/>
    <property type="match status" value="1"/>
</dbReference>
<evidence type="ECO:0000256" key="3">
    <source>
        <dbReference type="ARBA" id="ARBA00023163"/>
    </source>
</evidence>
<keyword evidence="3" id="KW-0804">Transcription</keyword>
<dbReference type="PRINTS" id="PR00598">
    <property type="entry name" value="HTHMARR"/>
</dbReference>
<keyword evidence="6" id="KW-1185">Reference proteome</keyword>
<organism evidence="5 6">
    <name type="scientific">Pseudodesulfovibrio profundus</name>
    <dbReference type="NCBI Taxonomy" id="57320"/>
    <lineage>
        <taxon>Bacteria</taxon>
        <taxon>Pseudomonadati</taxon>
        <taxon>Thermodesulfobacteriota</taxon>
        <taxon>Desulfovibrionia</taxon>
        <taxon>Desulfovibrionales</taxon>
        <taxon>Desulfovibrionaceae</taxon>
    </lineage>
</organism>
<dbReference type="InterPro" id="IPR039422">
    <property type="entry name" value="MarR/SlyA-like"/>
</dbReference>
<dbReference type="Proteomes" id="UP000219215">
    <property type="component" value="Chromosome DPRO"/>
</dbReference>
<dbReference type="SMART" id="SM00347">
    <property type="entry name" value="HTH_MARR"/>
    <property type="match status" value="1"/>
</dbReference>
<feature type="domain" description="HTH marR-type" evidence="4">
    <location>
        <begin position="1"/>
        <end position="143"/>
    </location>
</feature>
<dbReference type="PROSITE" id="PS50995">
    <property type="entry name" value="HTH_MARR_2"/>
    <property type="match status" value="1"/>
</dbReference>
<dbReference type="SUPFAM" id="SSF46785">
    <property type="entry name" value="Winged helix' DNA-binding domain"/>
    <property type="match status" value="1"/>
</dbReference>
<dbReference type="InterPro" id="IPR036388">
    <property type="entry name" value="WH-like_DNA-bd_sf"/>
</dbReference>
<keyword evidence="1" id="KW-0805">Transcription regulation</keyword>
<dbReference type="GO" id="GO:0003700">
    <property type="term" value="F:DNA-binding transcription factor activity"/>
    <property type="evidence" value="ECO:0007669"/>
    <property type="project" value="InterPro"/>
</dbReference>